<comment type="subcellular location">
    <subcellularLocation>
        <location evidence="1">Cell outer membrane</location>
    </subcellularLocation>
</comment>
<dbReference type="Pfam" id="PF00691">
    <property type="entry name" value="OmpA"/>
    <property type="match status" value="1"/>
</dbReference>
<dbReference type="CDD" id="cd07185">
    <property type="entry name" value="OmpA_C-like"/>
    <property type="match status" value="1"/>
</dbReference>
<feature type="domain" description="OmpA-like" evidence="5">
    <location>
        <begin position="341"/>
        <end position="456"/>
    </location>
</feature>
<sequence>MKLHTVTHKITAIFNPSLLLIYILLSNPALAAPAIKLSTDKPAYFSGEIMSVSFSSSAPLENDAWIGFYRTSQGSEAITRYINYHYIYKNLEKGVGTYEYSIPADEGDYELRVISSEHGKVLTSIPVKVVKIDPKRVSLSILTKTIKPAQALDVRISSTFTMSARAWVGIFKSDISKDTHTGYDSYNYIRDKKEGVLHMKAPNTIGDYELRVYAADPGALIKQLPFHVGKLNFAGLAFTLAKKKFDPEEDIVIQYTGHADLTDHAWLGLFKADAKKDTYSGYLQYQYLYPKTGGQVVLKAPATRGNYLVKLFYNDYGPELLSPEKLTVTSSIDDEYLKNAIDKKGRVALYGIYFDTDKSTVKTASYPLIKQIANMLKANPQLKIRIEGHTDSQGDEKYNQALSEKRSAAVSKLLTSKHAIPGTQLESRGYGESKPAGSNDNAAGRAKNRRVELVKL</sequence>
<keyword evidence="2" id="KW-0472">Membrane</keyword>
<organism evidence="6">
    <name type="scientific">hydrothermal vent metagenome</name>
    <dbReference type="NCBI Taxonomy" id="652676"/>
    <lineage>
        <taxon>unclassified sequences</taxon>
        <taxon>metagenomes</taxon>
        <taxon>ecological metagenomes</taxon>
    </lineage>
</organism>
<evidence type="ECO:0000259" key="5">
    <source>
        <dbReference type="PROSITE" id="PS51123"/>
    </source>
</evidence>
<gene>
    <name evidence="6" type="ORF">MNBD_GAMMA11-3350</name>
</gene>
<dbReference type="PANTHER" id="PTHR30329">
    <property type="entry name" value="STATOR ELEMENT OF FLAGELLAR MOTOR COMPLEX"/>
    <property type="match status" value="1"/>
</dbReference>
<dbReference type="PANTHER" id="PTHR30329:SF21">
    <property type="entry name" value="LIPOPROTEIN YIAD-RELATED"/>
    <property type="match status" value="1"/>
</dbReference>
<proteinExistence type="predicted"/>
<evidence type="ECO:0000256" key="3">
    <source>
        <dbReference type="ARBA" id="ARBA00023237"/>
    </source>
</evidence>
<dbReference type="Gene3D" id="3.30.1330.60">
    <property type="entry name" value="OmpA-like domain"/>
    <property type="match status" value="1"/>
</dbReference>
<keyword evidence="3" id="KW-0998">Cell outer membrane</keyword>
<accession>A0A3B0X9R8</accession>
<evidence type="ECO:0000256" key="2">
    <source>
        <dbReference type="ARBA" id="ARBA00023136"/>
    </source>
</evidence>
<dbReference type="GO" id="GO:0009279">
    <property type="term" value="C:cell outer membrane"/>
    <property type="evidence" value="ECO:0007669"/>
    <property type="project" value="UniProtKB-SubCell"/>
</dbReference>
<protein>
    <recommendedName>
        <fullName evidence="5">OmpA-like domain-containing protein</fullName>
    </recommendedName>
</protein>
<feature type="region of interest" description="Disordered" evidence="4">
    <location>
        <begin position="419"/>
        <end position="450"/>
    </location>
</feature>
<evidence type="ECO:0000256" key="4">
    <source>
        <dbReference type="SAM" id="MobiDB-lite"/>
    </source>
</evidence>
<evidence type="ECO:0000256" key="1">
    <source>
        <dbReference type="ARBA" id="ARBA00004442"/>
    </source>
</evidence>
<dbReference type="InterPro" id="IPR050330">
    <property type="entry name" value="Bact_OuterMem_StrucFunc"/>
</dbReference>
<name>A0A3B0X9R8_9ZZZZ</name>
<reference evidence="6" key="1">
    <citation type="submission" date="2018-06" db="EMBL/GenBank/DDBJ databases">
        <authorList>
            <person name="Zhirakovskaya E."/>
        </authorList>
    </citation>
    <scope>NUCLEOTIDE SEQUENCE</scope>
</reference>
<dbReference type="InterPro" id="IPR006665">
    <property type="entry name" value="OmpA-like"/>
</dbReference>
<dbReference type="EMBL" id="UOFG01000028">
    <property type="protein sequence ID" value="VAW58209.1"/>
    <property type="molecule type" value="Genomic_DNA"/>
</dbReference>
<dbReference type="InterPro" id="IPR006664">
    <property type="entry name" value="OMP_bac"/>
</dbReference>
<dbReference type="SUPFAM" id="SSF103088">
    <property type="entry name" value="OmpA-like"/>
    <property type="match status" value="1"/>
</dbReference>
<dbReference type="PROSITE" id="PS51123">
    <property type="entry name" value="OMPA_2"/>
    <property type="match status" value="1"/>
</dbReference>
<dbReference type="AlphaFoldDB" id="A0A3B0X9R8"/>
<evidence type="ECO:0000313" key="6">
    <source>
        <dbReference type="EMBL" id="VAW58209.1"/>
    </source>
</evidence>
<dbReference type="InterPro" id="IPR036737">
    <property type="entry name" value="OmpA-like_sf"/>
</dbReference>
<dbReference type="PRINTS" id="PR01021">
    <property type="entry name" value="OMPADOMAIN"/>
</dbReference>